<dbReference type="PANTHER" id="PTHR21240">
    <property type="entry name" value="2-AMINO-3-CARBOXYLMUCONATE-6-SEMIALDEHYDE DECARBOXYLASE"/>
    <property type="match status" value="1"/>
</dbReference>
<dbReference type="CDD" id="cd01292">
    <property type="entry name" value="metallo-dependent_hydrolases"/>
    <property type="match status" value="1"/>
</dbReference>
<dbReference type="InterPro" id="IPR006680">
    <property type="entry name" value="Amidohydro-rel"/>
</dbReference>
<proteinExistence type="predicted"/>
<dbReference type="Pfam" id="PF04909">
    <property type="entry name" value="Amidohydro_2"/>
    <property type="match status" value="1"/>
</dbReference>
<sequence>MIVDVHTHLPTHEHNVPKKDIKKDNIYQSGKEIKLTNTIGEYIKALEPVDKAFVFGIAPRPSDPDKSLVGPKNAMEINGKNHNDIAYDLYKRFPEKIIPFMSLHPFDPNINDEYDRATSNLKCKGIKLGANYQNFDPLSKEAFNLYHRLEKDNYPIVFHQGTSPMSDAPLQFAHPLVIDEIAIKFPKLKMILAHLGHPWHTDCISVIRKHKNVWADISAQFYRPWSFWNGMRLFYEWGVLNKILFASDWPISSPKDNITGLRNLNKFTDKYNLPKIPDIDLEQIINRNALEILEIN</sequence>
<gene>
    <name evidence="3" type="ORF">METZ01_LOCUS176701</name>
</gene>
<dbReference type="SUPFAM" id="SSF51556">
    <property type="entry name" value="Metallo-dependent hydrolases"/>
    <property type="match status" value="1"/>
</dbReference>
<dbReference type="GO" id="GO:0016787">
    <property type="term" value="F:hydrolase activity"/>
    <property type="evidence" value="ECO:0007669"/>
    <property type="project" value="InterPro"/>
</dbReference>
<keyword evidence="1" id="KW-0456">Lyase</keyword>
<organism evidence="3">
    <name type="scientific">marine metagenome</name>
    <dbReference type="NCBI Taxonomy" id="408172"/>
    <lineage>
        <taxon>unclassified sequences</taxon>
        <taxon>metagenomes</taxon>
        <taxon>ecological metagenomes</taxon>
    </lineage>
</organism>
<evidence type="ECO:0000313" key="3">
    <source>
        <dbReference type="EMBL" id="SVB23847.1"/>
    </source>
</evidence>
<evidence type="ECO:0000256" key="1">
    <source>
        <dbReference type="ARBA" id="ARBA00023239"/>
    </source>
</evidence>
<dbReference type="InterPro" id="IPR032466">
    <property type="entry name" value="Metal_Hydrolase"/>
</dbReference>
<reference evidence="3" key="1">
    <citation type="submission" date="2018-05" db="EMBL/GenBank/DDBJ databases">
        <authorList>
            <person name="Lanie J.A."/>
            <person name="Ng W.-L."/>
            <person name="Kazmierczak K.M."/>
            <person name="Andrzejewski T.M."/>
            <person name="Davidsen T.M."/>
            <person name="Wayne K.J."/>
            <person name="Tettelin H."/>
            <person name="Glass J.I."/>
            <person name="Rusch D."/>
            <person name="Podicherti R."/>
            <person name="Tsui H.-C.T."/>
            <person name="Winkler M.E."/>
        </authorList>
    </citation>
    <scope>NUCLEOTIDE SEQUENCE</scope>
</reference>
<dbReference type="EMBL" id="UINC01033881">
    <property type="protein sequence ID" value="SVB23847.1"/>
    <property type="molecule type" value="Genomic_DNA"/>
</dbReference>
<feature type="domain" description="Amidohydrolase-related" evidence="2">
    <location>
        <begin position="57"/>
        <end position="293"/>
    </location>
</feature>
<dbReference type="AlphaFoldDB" id="A0A382CEU7"/>
<protein>
    <recommendedName>
        <fullName evidence="2">Amidohydrolase-related domain-containing protein</fullName>
    </recommendedName>
</protein>
<dbReference type="Gene3D" id="3.20.20.140">
    <property type="entry name" value="Metal-dependent hydrolases"/>
    <property type="match status" value="1"/>
</dbReference>
<dbReference type="GO" id="GO:0016831">
    <property type="term" value="F:carboxy-lyase activity"/>
    <property type="evidence" value="ECO:0007669"/>
    <property type="project" value="InterPro"/>
</dbReference>
<name>A0A382CEU7_9ZZZZ</name>
<dbReference type="InterPro" id="IPR032465">
    <property type="entry name" value="ACMSD"/>
</dbReference>
<accession>A0A382CEU7</accession>
<evidence type="ECO:0000259" key="2">
    <source>
        <dbReference type="Pfam" id="PF04909"/>
    </source>
</evidence>
<dbReference type="PANTHER" id="PTHR21240:SF19">
    <property type="entry name" value="CATALYTIC_ HYDROLASE"/>
    <property type="match status" value="1"/>
</dbReference>